<accession>A0A426YDC2</accession>
<proteinExistence type="predicted"/>
<reference evidence="3 4" key="1">
    <citation type="journal article" date="2014" name="Agronomy (Basel)">
        <title>A Draft Genome Sequence for Ensete ventricosum, the Drought-Tolerant Tree Against Hunger.</title>
        <authorList>
            <person name="Harrison J."/>
            <person name="Moore K.A."/>
            <person name="Paszkiewicz K."/>
            <person name="Jones T."/>
            <person name="Grant M."/>
            <person name="Ambacheew D."/>
            <person name="Muzemil S."/>
            <person name="Studholme D.J."/>
        </authorList>
    </citation>
    <scope>NUCLEOTIDE SEQUENCE [LARGE SCALE GENOMIC DNA]</scope>
</reference>
<keyword evidence="1" id="KW-0175">Coiled coil</keyword>
<evidence type="ECO:0000256" key="2">
    <source>
        <dbReference type="SAM" id="MobiDB-lite"/>
    </source>
</evidence>
<evidence type="ECO:0000313" key="3">
    <source>
        <dbReference type="EMBL" id="RRT49741.1"/>
    </source>
</evidence>
<dbReference type="Proteomes" id="UP000287651">
    <property type="component" value="Unassembled WGS sequence"/>
</dbReference>
<dbReference type="AlphaFoldDB" id="A0A426YDC2"/>
<comment type="caution">
    <text evidence="3">The sequence shown here is derived from an EMBL/GenBank/DDBJ whole genome shotgun (WGS) entry which is preliminary data.</text>
</comment>
<gene>
    <name evidence="3" type="ORF">B296_00052180</name>
</gene>
<evidence type="ECO:0000256" key="1">
    <source>
        <dbReference type="SAM" id="Coils"/>
    </source>
</evidence>
<protein>
    <submittedName>
        <fullName evidence="3">Uncharacterized protein</fullName>
    </submittedName>
</protein>
<dbReference type="EMBL" id="AMZH03013145">
    <property type="protein sequence ID" value="RRT49741.1"/>
    <property type="molecule type" value="Genomic_DNA"/>
</dbReference>
<feature type="compositionally biased region" description="Basic and acidic residues" evidence="2">
    <location>
        <begin position="46"/>
        <end position="58"/>
    </location>
</feature>
<feature type="compositionally biased region" description="Low complexity" evidence="2">
    <location>
        <begin position="17"/>
        <end position="28"/>
    </location>
</feature>
<feature type="region of interest" description="Disordered" evidence="2">
    <location>
        <begin position="1"/>
        <end position="58"/>
    </location>
</feature>
<evidence type="ECO:0000313" key="4">
    <source>
        <dbReference type="Proteomes" id="UP000287651"/>
    </source>
</evidence>
<feature type="compositionally biased region" description="Basic and acidic residues" evidence="2">
    <location>
        <begin position="1"/>
        <end position="16"/>
    </location>
</feature>
<sequence>MILMHDNLKTRGERPRTTSTPTVAPTPALLAGSHSPSQVQEIPAEEATRRAPKEGTRRVLEPKSVRELCSSCAGVDGQDYQAIRMCNLPEHAPDVPLEIDLTLLMHEMQIWLDGEASASNIRGTQIPREASDLYTLSSKVLMDGATKAIILVEMDEATRSRESIEKELGEALKELADLRRQLADSQEKLAESHRLLNDSESQL</sequence>
<organism evidence="3 4">
    <name type="scientific">Ensete ventricosum</name>
    <name type="common">Abyssinian banana</name>
    <name type="synonym">Musa ensete</name>
    <dbReference type="NCBI Taxonomy" id="4639"/>
    <lineage>
        <taxon>Eukaryota</taxon>
        <taxon>Viridiplantae</taxon>
        <taxon>Streptophyta</taxon>
        <taxon>Embryophyta</taxon>
        <taxon>Tracheophyta</taxon>
        <taxon>Spermatophyta</taxon>
        <taxon>Magnoliopsida</taxon>
        <taxon>Liliopsida</taxon>
        <taxon>Zingiberales</taxon>
        <taxon>Musaceae</taxon>
        <taxon>Ensete</taxon>
    </lineage>
</organism>
<name>A0A426YDC2_ENSVE</name>
<feature type="coiled-coil region" evidence="1">
    <location>
        <begin position="154"/>
        <end position="195"/>
    </location>
</feature>